<reference evidence="2" key="1">
    <citation type="submission" date="2018-04" db="EMBL/GenBank/DDBJ databases">
        <title>Transcriptome of Schizaphis graminum biotype I.</title>
        <authorList>
            <person name="Scully E.D."/>
            <person name="Geib S.M."/>
            <person name="Palmer N.A."/>
            <person name="Koch K."/>
            <person name="Bradshaw J."/>
            <person name="Heng-Moss T."/>
            <person name="Sarath G."/>
        </authorList>
    </citation>
    <scope>NUCLEOTIDE SEQUENCE</scope>
</reference>
<gene>
    <name evidence="2" type="ORF">g.46776</name>
</gene>
<proteinExistence type="predicted"/>
<organism evidence="2">
    <name type="scientific">Schizaphis graminum</name>
    <name type="common">Green bug aphid</name>
    <dbReference type="NCBI Taxonomy" id="13262"/>
    <lineage>
        <taxon>Eukaryota</taxon>
        <taxon>Metazoa</taxon>
        <taxon>Ecdysozoa</taxon>
        <taxon>Arthropoda</taxon>
        <taxon>Hexapoda</taxon>
        <taxon>Insecta</taxon>
        <taxon>Pterygota</taxon>
        <taxon>Neoptera</taxon>
        <taxon>Paraneoptera</taxon>
        <taxon>Hemiptera</taxon>
        <taxon>Sternorrhyncha</taxon>
        <taxon>Aphidomorpha</taxon>
        <taxon>Aphidoidea</taxon>
        <taxon>Aphididae</taxon>
        <taxon>Aphidini</taxon>
        <taxon>Schizaphis</taxon>
    </lineage>
</organism>
<dbReference type="AlphaFoldDB" id="A0A2S2N715"/>
<feature type="compositionally biased region" description="Polar residues" evidence="1">
    <location>
        <begin position="114"/>
        <end position="131"/>
    </location>
</feature>
<dbReference type="EMBL" id="GGMR01000395">
    <property type="protein sequence ID" value="MBY13014.1"/>
    <property type="molecule type" value="Transcribed_RNA"/>
</dbReference>
<protein>
    <submittedName>
        <fullName evidence="2">Uncharacterized protein</fullName>
    </submittedName>
</protein>
<evidence type="ECO:0000256" key="1">
    <source>
        <dbReference type="SAM" id="MobiDB-lite"/>
    </source>
</evidence>
<name>A0A2S2N715_SCHGA</name>
<feature type="region of interest" description="Disordered" evidence="1">
    <location>
        <begin position="108"/>
        <end position="210"/>
    </location>
</feature>
<evidence type="ECO:0000313" key="2">
    <source>
        <dbReference type="EMBL" id="MBY13014.1"/>
    </source>
</evidence>
<feature type="compositionally biased region" description="Polar residues" evidence="1">
    <location>
        <begin position="196"/>
        <end position="210"/>
    </location>
</feature>
<sequence length="210" mass="23593">MHSSSSNQISRFKCYEFKKNPYKFYVEVDTAEKTISLYRHRKTPEANWTEGFLKSFIMDTREEFSDSIASNNDVTLVQCVMQAPGTFLTDMPLVIIMRCYFPSQLRNPPITLRAQDSNSTIPRSASGSHIGNTPKGERKSKPSTSNQAIRFEGSVSKEAENTPKQNPKPQKKKKSSSLKSGSSGSGVHQDDRRDSGNNQKTNNRNVLSHP</sequence>
<feature type="compositionally biased region" description="Low complexity" evidence="1">
    <location>
        <begin position="177"/>
        <end position="186"/>
    </location>
</feature>
<accession>A0A2S2N715</accession>